<evidence type="ECO:0000313" key="3">
    <source>
        <dbReference type="EMBL" id="KAK7281600.1"/>
    </source>
</evidence>
<dbReference type="GO" id="GO:0042132">
    <property type="term" value="F:fructose 1,6-bisphosphate 1-phosphatase activity"/>
    <property type="evidence" value="ECO:0007669"/>
    <property type="project" value="TreeGrafter"/>
</dbReference>
<name>A0AAN9FS42_CROPI</name>
<dbReference type="GO" id="GO:0005829">
    <property type="term" value="C:cytosol"/>
    <property type="evidence" value="ECO:0007669"/>
    <property type="project" value="TreeGrafter"/>
</dbReference>
<feature type="compositionally biased region" description="Polar residues" evidence="1">
    <location>
        <begin position="26"/>
        <end position="37"/>
    </location>
</feature>
<protein>
    <recommendedName>
        <fullName evidence="2">Fructose-1-6-bisphosphatase class 1 C-terminal domain-containing protein</fullName>
    </recommendedName>
</protein>
<comment type="caution">
    <text evidence="3">The sequence shown here is derived from an EMBL/GenBank/DDBJ whole genome shotgun (WGS) entry which is preliminary data.</text>
</comment>
<dbReference type="PANTHER" id="PTHR11556">
    <property type="entry name" value="FRUCTOSE-1,6-BISPHOSPHATASE-RELATED"/>
    <property type="match status" value="1"/>
</dbReference>
<gene>
    <name evidence="3" type="ORF">RIF29_09728</name>
</gene>
<dbReference type="PANTHER" id="PTHR11556:SF41">
    <property type="entry name" value="FRUCTOSE-1,6-BISPHOSPHATASE, CYTOSOLIC"/>
    <property type="match status" value="1"/>
</dbReference>
<evidence type="ECO:0000313" key="4">
    <source>
        <dbReference type="Proteomes" id="UP001372338"/>
    </source>
</evidence>
<sequence length="126" mass="13995">MEGGREDTTILKRRPTVEARWRQRRSTVPGNRCSSTPATVRHRLLTSPKSLRYIGSMVADVHRTLLYGGIFLYPTDKKSPNGKLRVRLHRSMKSLLDGSIAASGKRTAAVSDSDGKVNINAKIVYS</sequence>
<dbReference type="AlphaFoldDB" id="A0AAN9FS42"/>
<keyword evidence="4" id="KW-1185">Reference proteome</keyword>
<dbReference type="EMBL" id="JAYWIO010000002">
    <property type="protein sequence ID" value="KAK7281600.1"/>
    <property type="molecule type" value="Genomic_DNA"/>
</dbReference>
<evidence type="ECO:0000259" key="2">
    <source>
        <dbReference type="Pfam" id="PF18913"/>
    </source>
</evidence>
<proteinExistence type="predicted"/>
<dbReference type="InterPro" id="IPR000146">
    <property type="entry name" value="FBPase_class-1"/>
</dbReference>
<organism evidence="3 4">
    <name type="scientific">Crotalaria pallida</name>
    <name type="common">Smooth rattlebox</name>
    <name type="synonym">Crotalaria striata</name>
    <dbReference type="NCBI Taxonomy" id="3830"/>
    <lineage>
        <taxon>Eukaryota</taxon>
        <taxon>Viridiplantae</taxon>
        <taxon>Streptophyta</taxon>
        <taxon>Embryophyta</taxon>
        <taxon>Tracheophyta</taxon>
        <taxon>Spermatophyta</taxon>
        <taxon>Magnoliopsida</taxon>
        <taxon>eudicotyledons</taxon>
        <taxon>Gunneridae</taxon>
        <taxon>Pentapetalae</taxon>
        <taxon>rosids</taxon>
        <taxon>fabids</taxon>
        <taxon>Fabales</taxon>
        <taxon>Fabaceae</taxon>
        <taxon>Papilionoideae</taxon>
        <taxon>50 kb inversion clade</taxon>
        <taxon>genistoids sensu lato</taxon>
        <taxon>core genistoids</taxon>
        <taxon>Crotalarieae</taxon>
        <taxon>Crotalaria</taxon>
    </lineage>
</organism>
<feature type="region of interest" description="Disordered" evidence="1">
    <location>
        <begin position="18"/>
        <end position="37"/>
    </location>
</feature>
<accession>A0AAN9FS42</accession>
<dbReference type="InterPro" id="IPR044015">
    <property type="entry name" value="FBPase_C_dom"/>
</dbReference>
<dbReference type="GO" id="GO:0005986">
    <property type="term" value="P:sucrose biosynthetic process"/>
    <property type="evidence" value="ECO:0007669"/>
    <property type="project" value="TreeGrafter"/>
</dbReference>
<dbReference type="Gene3D" id="3.40.190.80">
    <property type="match status" value="1"/>
</dbReference>
<dbReference type="Pfam" id="PF18913">
    <property type="entry name" value="FBPase_C"/>
    <property type="match status" value="1"/>
</dbReference>
<dbReference type="GO" id="GO:0006002">
    <property type="term" value="P:fructose 6-phosphate metabolic process"/>
    <property type="evidence" value="ECO:0007669"/>
    <property type="project" value="TreeGrafter"/>
</dbReference>
<evidence type="ECO:0000256" key="1">
    <source>
        <dbReference type="SAM" id="MobiDB-lite"/>
    </source>
</evidence>
<feature type="domain" description="Fructose-1-6-bisphosphatase class 1 C-terminal" evidence="2">
    <location>
        <begin position="45"/>
        <end position="86"/>
    </location>
</feature>
<dbReference type="GO" id="GO:0030388">
    <property type="term" value="P:fructose 1,6-bisphosphate metabolic process"/>
    <property type="evidence" value="ECO:0007669"/>
    <property type="project" value="TreeGrafter"/>
</dbReference>
<reference evidence="3 4" key="1">
    <citation type="submission" date="2024-01" db="EMBL/GenBank/DDBJ databases">
        <title>The genomes of 5 underutilized Papilionoideae crops provide insights into root nodulation and disease resistanc.</title>
        <authorList>
            <person name="Yuan L."/>
        </authorList>
    </citation>
    <scope>NUCLEOTIDE SEQUENCE [LARGE SCALE GENOMIC DNA]</scope>
    <source>
        <strain evidence="3">ZHUSHIDOU_FW_LH</strain>
        <tissue evidence="3">Leaf</tissue>
    </source>
</reference>
<dbReference type="SUPFAM" id="SSF56655">
    <property type="entry name" value="Carbohydrate phosphatase"/>
    <property type="match status" value="1"/>
</dbReference>
<dbReference type="GO" id="GO:0006000">
    <property type="term" value="P:fructose metabolic process"/>
    <property type="evidence" value="ECO:0007669"/>
    <property type="project" value="TreeGrafter"/>
</dbReference>
<dbReference type="GO" id="GO:0006094">
    <property type="term" value="P:gluconeogenesis"/>
    <property type="evidence" value="ECO:0007669"/>
    <property type="project" value="TreeGrafter"/>
</dbReference>
<dbReference type="Proteomes" id="UP001372338">
    <property type="component" value="Unassembled WGS sequence"/>
</dbReference>